<gene>
    <name evidence="1" type="ORF">B5E88_10625</name>
</gene>
<evidence type="ECO:0000313" key="2">
    <source>
        <dbReference type="Proteomes" id="UP000196074"/>
    </source>
</evidence>
<dbReference type="AlphaFoldDB" id="A0A1Y4QWX1"/>
<accession>A0A1Y4QWX1</accession>
<dbReference type="EMBL" id="NFLC01000026">
    <property type="protein sequence ID" value="OUQ08982.1"/>
    <property type="molecule type" value="Genomic_DNA"/>
</dbReference>
<reference evidence="2" key="1">
    <citation type="submission" date="2017-04" db="EMBL/GenBank/DDBJ databases">
        <title>Function of individual gut microbiota members based on whole genome sequencing of pure cultures obtained from chicken caecum.</title>
        <authorList>
            <person name="Medvecky M."/>
            <person name="Cejkova D."/>
            <person name="Polansky O."/>
            <person name="Karasova D."/>
            <person name="Kubasova T."/>
            <person name="Cizek A."/>
            <person name="Rychlik I."/>
        </authorList>
    </citation>
    <scope>NUCLEOTIDE SEQUENCE [LARGE SCALE GENOMIC DNA]</scope>
    <source>
        <strain evidence="2">An144</strain>
    </source>
</reference>
<dbReference type="Proteomes" id="UP000196074">
    <property type="component" value="Unassembled WGS sequence"/>
</dbReference>
<evidence type="ECO:0000313" key="1">
    <source>
        <dbReference type="EMBL" id="OUQ08982.1"/>
    </source>
</evidence>
<sequence>MNEIIYFSCIDLGSINFLSEICSFSKNKITQETFNKINDYFEKNNTYESNQKEQDDKKRLWAIFGRKDTDKWFCLQVGSSINIYKEIRENLNAMISEPTCIEKSTFFHDNVYSFNTYMDKHSVKYRAMYDKCEQFIIYEIDVSEYLKDEDCGKYDEVNYAEVMFAYNTKAMFWNPAPATYGNQEREIYDNVSKINNN</sequence>
<dbReference type="RefSeq" id="WP_087215984.1">
    <property type="nucleotide sequence ID" value="NZ_NFLC01000026.1"/>
</dbReference>
<name>A0A1Y4QWX1_9ENTE</name>
<protein>
    <submittedName>
        <fullName evidence="1">Uncharacterized protein</fullName>
    </submittedName>
</protein>
<organism evidence="1 2">
    <name type="scientific">Enterococcus cecorum</name>
    <dbReference type="NCBI Taxonomy" id="44008"/>
    <lineage>
        <taxon>Bacteria</taxon>
        <taxon>Bacillati</taxon>
        <taxon>Bacillota</taxon>
        <taxon>Bacilli</taxon>
        <taxon>Lactobacillales</taxon>
        <taxon>Enterococcaceae</taxon>
        <taxon>Enterococcus</taxon>
    </lineage>
</organism>
<comment type="caution">
    <text evidence="1">The sequence shown here is derived from an EMBL/GenBank/DDBJ whole genome shotgun (WGS) entry which is preliminary data.</text>
</comment>
<proteinExistence type="predicted"/>